<accession>A0A8S5RC09</accession>
<dbReference type="EMBL" id="BK059091">
    <property type="protein sequence ID" value="DAE28958.1"/>
    <property type="molecule type" value="Genomic_DNA"/>
</dbReference>
<sequence>MIDILEAARYLVQPLVVLNYICMISKRIIKSV</sequence>
<proteinExistence type="predicted"/>
<reference evidence="1" key="1">
    <citation type="journal article" date="2021" name="Proc. Natl. Acad. Sci. U.S.A.">
        <title>A Catalog of Tens of Thousands of Viruses from Human Metagenomes Reveals Hidden Associations with Chronic Diseases.</title>
        <authorList>
            <person name="Tisza M.J."/>
            <person name="Buck C.B."/>
        </authorList>
    </citation>
    <scope>NUCLEOTIDE SEQUENCE</scope>
    <source>
        <strain evidence="1">CtmTa7</strain>
    </source>
</reference>
<organism evidence="1">
    <name type="scientific">virus sp. ctmTa7</name>
    <dbReference type="NCBI Taxonomy" id="2828255"/>
    <lineage>
        <taxon>Viruses</taxon>
    </lineage>
</organism>
<protein>
    <submittedName>
        <fullName evidence="1">Uncharacterized protein</fullName>
    </submittedName>
</protein>
<name>A0A8S5RC09_9VIRU</name>
<evidence type="ECO:0000313" key="1">
    <source>
        <dbReference type="EMBL" id="DAE28958.1"/>
    </source>
</evidence>